<dbReference type="InterPro" id="IPR035421">
    <property type="entry name" value="Terminase_6C"/>
</dbReference>
<proteinExistence type="predicted"/>
<dbReference type="EMBL" id="JAVIGA010000001">
    <property type="protein sequence ID" value="MDQ9125011.1"/>
    <property type="molecule type" value="Genomic_DNA"/>
</dbReference>
<evidence type="ECO:0000313" key="3">
    <source>
        <dbReference type="EMBL" id="MDQ9125011.1"/>
    </source>
</evidence>
<dbReference type="Proteomes" id="UP001224622">
    <property type="component" value="Unassembled WGS sequence"/>
</dbReference>
<dbReference type="AlphaFoldDB" id="A0AAJ1Y8T2"/>
<comment type="caution">
    <text evidence="3">The sequence shown here is derived from an EMBL/GenBank/DDBJ whole genome shotgun (WGS) entry which is preliminary data.</text>
</comment>
<evidence type="ECO:0000313" key="4">
    <source>
        <dbReference type="Proteomes" id="UP001224622"/>
    </source>
</evidence>
<dbReference type="Gene3D" id="3.30.420.280">
    <property type="match status" value="1"/>
</dbReference>
<organism evidence="3 4">
    <name type="scientific">Serratia fonticola</name>
    <dbReference type="NCBI Taxonomy" id="47917"/>
    <lineage>
        <taxon>Bacteria</taxon>
        <taxon>Pseudomonadati</taxon>
        <taxon>Pseudomonadota</taxon>
        <taxon>Gammaproteobacteria</taxon>
        <taxon>Enterobacterales</taxon>
        <taxon>Yersiniaceae</taxon>
        <taxon>Serratia</taxon>
    </lineage>
</organism>
<feature type="domain" description="Terminase large subunit gp17-like C-terminal" evidence="2">
    <location>
        <begin position="256"/>
        <end position="412"/>
    </location>
</feature>
<name>A0AAJ1Y8T2_SERFO</name>
<dbReference type="Pfam" id="PF17289">
    <property type="entry name" value="Terminase_6C"/>
    <property type="match status" value="1"/>
</dbReference>
<dbReference type="InterPro" id="IPR027417">
    <property type="entry name" value="P-loop_NTPase"/>
</dbReference>
<protein>
    <submittedName>
        <fullName evidence="3">Terminase family protein</fullName>
    </submittedName>
</protein>
<evidence type="ECO:0000256" key="1">
    <source>
        <dbReference type="ARBA" id="ARBA00022612"/>
    </source>
</evidence>
<keyword evidence="1" id="KW-1188">Viral release from host cell</keyword>
<gene>
    <name evidence="3" type="ORF">RDT67_01070</name>
</gene>
<reference evidence="3" key="1">
    <citation type="submission" date="2023-08" db="EMBL/GenBank/DDBJ databases">
        <title>The Comparative Genomic Analysis of Yersiniaceae from Polar Regions.</title>
        <authorList>
            <person name="Goncharov A."/>
            <person name="Aslanov B."/>
            <person name="Kolodzhieva V."/>
            <person name="Azarov D."/>
            <person name="Mochov A."/>
            <person name="Lebedeva E."/>
        </authorList>
    </citation>
    <scope>NUCLEOTIDE SEQUENCE</scope>
    <source>
        <strain evidence="3">Vf</strain>
    </source>
</reference>
<dbReference type="Pfam" id="PF03237">
    <property type="entry name" value="Terminase_6N"/>
    <property type="match status" value="1"/>
</dbReference>
<dbReference type="Gene3D" id="3.40.50.300">
    <property type="entry name" value="P-loop containing nucleotide triphosphate hydrolases"/>
    <property type="match status" value="1"/>
</dbReference>
<accession>A0AAJ1Y8T2</accession>
<dbReference type="RefSeq" id="WP_309046621.1">
    <property type="nucleotide sequence ID" value="NZ_JAVIGA010000001.1"/>
</dbReference>
<sequence>MLMNPTLNIPQARFLTMPHKFKAYVAGFGSGKTWAGCAAMCKHYWEHPKINQGYFAPTYPQIRDIFYPTIEEVAFDWGLKLRLNESNKEVHFYSGRQYRGTTICRSMEKPSTIVGFKIGNALVDEMDVMKSEKATVAWRKIIARMRYNVDGLLNGISVTTTPEGFKFVWQQFVKEVRDKPELASLYGLIHASTYDNEKNLPADYIPSLLASYPGPLITAYLRGRFTNLTSGTIYHQFDRKKNDCSDEEQPGEPLYIGMDFNVGKMVGIVHVLRDGLPRAVTEIINAYDTPDIIRIIKERFWLYDGNNYRKVREIYIYPDASGDSRKSSNASTTDIAQLKQAGFNVVVNDANPPVKDRINSVNAMFCNSKGERRYLVNVKRCPVYTECLEQQVWDEKTGEPDKKSGKDHANDGGGYYIIKQFPIIKPQGKVTKLRM</sequence>
<evidence type="ECO:0000259" key="2">
    <source>
        <dbReference type="Pfam" id="PF17289"/>
    </source>
</evidence>